<sequence>MKVLVTGGTGFLGQNLAVRLRTLGYEVSVLGRNSIKGEQMKTQGMQFLPVDLGDRESTVAACLGQDYIFHCAALSSPWGKYQAFYQANVIGTRNIIQGCETHQVRRLIHVSTPSVYFEFCDRLNIPETTPLPAQPVNAYAHTKRQAEEELHKASQGGLPVISIRPRGIFGPGDSAIFPRLIRANQKLGIPLINQGKACIDMTYIDNVVDALILCQNAPNHLLGRTFNITNGEPTQLIDLLKQLFIKLELPLKLKPISYRAADWTASAMELLAKTLGLGREPLLTRYTVGVLSFSQTLDITSAQTELGYTPKITLEEGLDIFAKDWIRNHPSGLPI</sequence>
<dbReference type="STRING" id="56110.Oscil6304_5377"/>
<organism evidence="2 3">
    <name type="scientific">Oscillatoria acuminata PCC 6304</name>
    <dbReference type="NCBI Taxonomy" id="56110"/>
    <lineage>
        <taxon>Bacteria</taxon>
        <taxon>Bacillati</taxon>
        <taxon>Cyanobacteriota</taxon>
        <taxon>Cyanophyceae</taxon>
        <taxon>Oscillatoriophycideae</taxon>
        <taxon>Oscillatoriales</taxon>
        <taxon>Oscillatoriaceae</taxon>
        <taxon>Oscillatoria</taxon>
    </lineage>
</organism>
<evidence type="ECO:0000313" key="3">
    <source>
        <dbReference type="Proteomes" id="UP000010367"/>
    </source>
</evidence>
<name>K9TQP4_9CYAN</name>
<dbReference type="EMBL" id="CP003607">
    <property type="protein sequence ID" value="AFY84865.1"/>
    <property type="molecule type" value="Genomic_DNA"/>
</dbReference>
<feature type="domain" description="NAD-dependent epimerase/dehydratase" evidence="1">
    <location>
        <begin position="3"/>
        <end position="228"/>
    </location>
</feature>
<gene>
    <name evidence="2" type="ORF">Oscil6304_5377</name>
</gene>
<dbReference type="HOGENOM" id="CLU_007383_6_1_3"/>
<dbReference type="InterPro" id="IPR050177">
    <property type="entry name" value="Lipid_A_modif_metabolic_enz"/>
</dbReference>
<keyword evidence="3" id="KW-1185">Reference proteome</keyword>
<evidence type="ECO:0000259" key="1">
    <source>
        <dbReference type="Pfam" id="PF01370"/>
    </source>
</evidence>
<dbReference type="PANTHER" id="PTHR43245">
    <property type="entry name" value="BIFUNCTIONAL POLYMYXIN RESISTANCE PROTEIN ARNA"/>
    <property type="match status" value="1"/>
</dbReference>
<evidence type="ECO:0000313" key="2">
    <source>
        <dbReference type="EMBL" id="AFY84865.1"/>
    </source>
</evidence>
<dbReference type="AlphaFoldDB" id="K9TQP4"/>
<protein>
    <submittedName>
        <fullName evidence="2">Nucleoside-diphosphate-sugar epimerase</fullName>
    </submittedName>
</protein>
<dbReference type="InterPro" id="IPR036291">
    <property type="entry name" value="NAD(P)-bd_dom_sf"/>
</dbReference>
<dbReference type="PANTHER" id="PTHR43245:SF24">
    <property type="entry name" value="DEHYDROGENASE"/>
    <property type="match status" value="1"/>
</dbReference>
<dbReference type="Gene3D" id="3.40.50.720">
    <property type="entry name" value="NAD(P)-binding Rossmann-like Domain"/>
    <property type="match status" value="1"/>
</dbReference>
<dbReference type="SUPFAM" id="SSF51735">
    <property type="entry name" value="NAD(P)-binding Rossmann-fold domains"/>
    <property type="match status" value="1"/>
</dbReference>
<dbReference type="Proteomes" id="UP000010367">
    <property type="component" value="Chromosome"/>
</dbReference>
<dbReference type="eggNOG" id="COG0451">
    <property type="taxonomic scope" value="Bacteria"/>
</dbReference>
<dbReference type="InterPro" id="IPR001509">
    <property type="entry name" value="Epimerase_deHydtase"/>
</dbReference>
<dbReference type="Pfam" id="PF01370">
    <property type="entry name" value="Epimerase"/>
    <property type="match status" value="1"/>
</dbReference>
<proteinExistence type="predicted"/>
<dbReference type="KEGG" id="oac:Oscil6304_5377"/>
<accession>K9TQP4</accession>
<dbReference type="InParanoid" id="K9TQP4"/>
<dbReference type="PATRIC" id="fig|56110.3.peg.6584"/>
<dbReference type="RefSeq" id="WP_015151477.1">
    <property type="nucleotide sequence ID" value="NC_019693.1"/>
</dbReference>
<reference evidence="2 3" key="1">
    <citation type="submission" date="2012-06" db="EMBL/GenBank/DDBJ databases">
        <title>Finished chromosome of genome of Oscillatoria acuminata PCC 6304.</title>
        <authorList>
            <consortium name="US DOE Joint Genome Institute"/>
            <person name="Gugger M."/>
            <person name="Coursin T."/>
            <person name="Rippka R."/>
            <person name="Tandeau De Marsac N."/>
            <person name="Huntemann M."/>
            <person name="Wei C.-L."/>
            <person name="Han J."/>
            <person name="Detter J.C."/>
            <person name="Han C."/>
            <person name="Tapia R."/>
            <person name="Davenport K."/>
            <person name="Daligault H."/>
            <person name="Erkkila T."/>
            <person name="Gu W."/>
            <person name="Munk A.C.C."/>
            <person name="Teshima H."/>
            <person name="Xu Y."/>
            <person name="Chain P."/>
            <person name="Chen A."/>
            <person name="Krypides N."/>
            <person name="Mavromatis K."/>
            <person name="Markowitz V."/>
            <person name="Szeto E."/>
            <person name="Ivanova N."/>
            <person name="Mikhailova N."/>
            <person name="Ovchinnikova G."/>
            <person name="Pagani I."/>
            <person name="Pati A."/>
            <person name="Goodwin L."/>
            <person name="Peters L."/>
            <person name="Pitluck S."/>
            <person name="Woyke T."/>
            <person name="Kerfeld C."/>
        </authorList>
    </citation>
    <scope>NUCLEOTIDE SEQUENCE [LARGE SCALE GENOMIC DNA]</scope>
    <source>
        <strain evidence="2 3">PCC 6304</strain>
    </source>
</reference>